<feature type="transmembrane region" description="Helical" evidence="7">
    <location>
        <begin position="402"/>
        <end position="425"/>
    </location>
</feature>
<keyword evidence="4 7" id="KW-1133">Transmembrane helix</keyword>
<evidence type="ECO:0000256" key="4">
    <source>
        <dbReference type="ARBA" id="ARBA00022989"/>
    </source>
</evidence>
<dbReference type="GO" id="GO:0005886">
    <property type="term" value="C:plasma membrane"/>
    <property type="evidence" value="ECO:0007669"/>
    <property type="project" value="UniProtKB-SubCell"/>
</dbReference>
<evidence type="ECO:0000259" key="8">
    <source>
        <dbReference type="Pfam" id="PF06271"/>
    </source>
</evidence>
<feature type="domain" description="RDD" evidence="8">
    <location>
        <begin position="366"/>
        <end position="488"/>
    </location>
</feature>
<evidence type="ECO:0000256" key="1">
    <source>
        <dbReference type="ARBA" id="ARBA00004651"/>
    </source>
</evidence>
<evidence type="ECO:0000256" key="5">
    <source>
        <dbReference type="ARBA" id="ARBA00023136"/>
    </source>
</evidence>
<dbReference type="PANTHER" id="PTHR36115">
    <property type="entry name" value="PROLINE-RICH ANTIGEN HOMOLOG-RELATED"/>
    <property type="match status" value="1"/>
</dbReference>
<evidence type="ECO:0000256" key="3">
    <source>
        <dbReference type="ARBA" id="ARBA00022692"/>
    </source>
</evidence>
<evidence type="ECO:0000313" key="9">
    <source>
        <dbReference type="EMBL" id="MFC4356784.1"/>
    </source>
</evidence>
<dbReference type="AlphaFoldDB" id="A0ABD5P7D9"/>
<feature type="transmembrane region" description="Helical" evidence="7">
    <location>
        <begin position="376"/>
        <end position="396"/>
    </location>
</feature>
<feature type="region of interest" description="Disordered" evidence="6">
    <location>
        <begin position="320"/>
        <end position="360"/>
    </location>
</feature>
<accession>A0ABD5P7D9</accession>
<dbReference type="Proteomes" id="UP001595921">
    <property type="component" value="Unassembled WGS sequence"/>
</dbReference>
<keyword evidence="2" id="KW-1003">Cell membrane</keyword>
<comment type="caution">
    <text evidence="9">The sequence shown here is derived from an EMBL/GenBank/DDBJ whole genome shotgun (WGS) entry which is preliminary data.</text>
</comment>
<feature type="transmembrane region" description="Helical" evidence="7">
    <location>
        <begin position="231"/>
        <end position="259"/>
    </location>
</feature>
<feature type="compositionally biased region" description="Gly residues" evidence="6">
    <location>
        <begin position="333"/>
        <end position="343"/>
    </location>
</feature>
<feature type="transmembrane region" description="Helical" evidence="7">
    <location>
        <begin position="165"/>
        <end position="188"/>
    </location>
</feature>
<feature type="compositionally biased region" description="Acidic residues" evidence="6">
    <location>
        <begin position="46"/>
        <end position="56"/>
    </location>
</feature>
<evidence type="ECO:0000256" key="7">
    <source>
        <dbReference type="SAM" id="Phobius"/>
    </source>
</evidence>
<sequence>MGDLSLRLFGAIHIDRVGKVETELAELAAGDDAGSDTVGALAADDAAPDDAPDDPNDAPTAPDDAPVDPNDAPAAPDDAPADSDDTGPVDAVFVEYPNGEFDLRGYLRFVLRVPAVAVGWGVVTVVHVAFYLLFQRDVVPAEVVAATRYAREHDRPLHAVDDHPVHTLAAAGPAWVVASWLALAGLLWVTRLDGAVTAAALAAAPAPLFAVRDRGRTARVGAGLTVVLGAAAAAVLLGLSTVVAAAGVLAVLAMLLLTLGPRNRTMLERCRDIAAREGYERAVLTTGKAHVNGMLAVADEVGVRIDAVHRSKWLRHRSEVGADPTVHRRERAAGGGTGRGTGGADEPDGTAESPDLGVGTETDVTGARVAAAVVDALVLVVFSPAFGVGLGVLTLGVGGGNLAVGVVAVVGTLLGPVVYGTLLELRYGKTVGKKLFGLAVVDEDGTALGRRGVLARNVGRLADGIGFYLVGLAVMLLTNRRQRLGDLLGSSVVVRSEF</sequence>
<evidence type="ECO:0000256" key="6">
    <source>
        <dbReference type="SAM" id="MobiDB-lite"/>
    </source>
</evidence>
<keyword evidence="10" id="KW-1185">Reference proteome</keyword>
<evidence type="ECO:0000256" key="2">
    <source>
        <dbReference type="ARBA" id="ARBA00022475"/>
    </source>
</evidence>
<reference evidence="9 10" key="1">
    <citation type="journal article" date="2019" name="Int. J. Syst. Evol. Microbiol.">
        <title>The Global Catalogue of Microorganisms (GCM) 10K type strain sequencing project: providing services to taxonomists for standard genome sequencing and annotation.</title>
        <authorList>
            <consortium name="The Broad Institute Genomics Platform"/>
            <consortium name="The Broad Institute Genome Sequencing Center for Infectious Disease"/>
            <person name="Wu L."/>
            <person name="Ma J."/>
        </authorList>
    </citation>
    <scope>NUCLEOTIDE SEQUENCE [LARGE SCALE GENOMIC DNA]</scope>
    <source>
        <strain evidence="9 10">CGMCC 1.12553</strain>
    </source>
</reference>
<organism evidence="9 10">
    <name type="scientific">Halobium salinum</name>
    <dbReference type="NCBI Taxonomy" id="1364940"/>
    <lineage>
        <taxon>Archaea</taxon>
        <taxon>Methanobacteriati</taxon>
        <taxon>Methanobacteriota</taxon>
        <taxon>Stenosarchaea group</taxon>
        <taxon>Halobacteria</taxon>
        <taxon>Halobacteriales</taxon>
        <taxon>Haloferacaceae</taxon>
        <taxon>Halobium</taxon>
    </lineage>
</organism>
<feature type="region of interest" description="Disordered" evidence="6">
    <location>
        <begin position="29"/>
        <end position="87"/>
    </location>
</feature>
<gene>
    <name evidence="9" type="ORF">ACFO0N_02345</name>
</gene>
<protein>
    <submittedName>
        <fullName evidence="9">RDD family protein</fullName>
    </submittedName>
</protein>
<evidence type="ECO:0000313" key="10">
    <source>
        <dbReference type="Proteomes" id="UP001595921"/>
    </source>
</evidence>
<keyword evidence="3 7" id="KW-0812">Transmembrane</keyword>
<dbReference type="InterPro" id="IPR051791">
    <property type="entry name" value="Pra-immunoreactive"/>
</dbReference>
<feature type="transmembrane region" description="Helical" evidence="7">
    <location>
        <begin position="458"/>
        <end position="478"/>
    </location>
</feature>
<proteinExistence type="predicted"/>
<name>A0ABD5P7D9_9EURY</name>
<feature type="compositionally biased region" description="Low complexity" evidence="6">
    <location>
        <begin position="57"/>
        <end position="78"/>
    </location>
</feature>
<keyword evidence="5 7" id="KW-0472">Membrane</keyword>
<dbReference type="InterPro" id="IPR010432">
    <property type="entry name" value="RDD"/>
</dbReference>
<dbReference type="Pfam" id="PF06271">
    <property type="entry name" value="RDD"/>
    <property type="match status" value="1"/>
</dbReference>
<dbReference type="RefSeq" id="WP_267625222.1">
    <property type="nucleotide sequence ID" value="NZ_JAODIW010000010.1"/>
</dbReference>
<feature type="transmembrane region" description="Helical" evidence="7">
    <location>
        <begin position="109"/>
        <end position="134"/>
    </location>
</feature>
<comment type="subcellular location">
    <subcellularLocation>
        <location evidence="1">Cell membrane</location>
        <topology evidence="1">Multi-pass membrane protein</topology>
    </subcellularLocation>
</comment>
<dbReference type="EMBL" id="JBHSDS010000002">
    <property type="protein sequence ID" value="MFC4356784.1"/>
    <property type="molecule type" value="Genomic_DNA"/>
</dbReference>